<gene>
    <name evidence="15" type="primary">bcsA</name>
    <name evidence="15" type="ORF">HGR_06956</name>
</gene>
<reference evidence="15 16" key="1">
    <citation type="journal article" date="2011" name="EMBO J.">
        <title>Structural diversity of bacterial flagellar motors.</title>
        <authorList>
            <person name="Chen S."/>
            <person name="Beeby M."/>
            <person name="Murphy G.E."/>
            <person name="Leadbetter J.R."/>
            <person name="Hendrixson D.R."/>
            <person name="Briegel A."/>
            <person name="Li Z."/>
            <person name="Shi J."/>
            <person name="Tocheva E.I."/>
            <person name="Muller A."/>
            <person name="Dobro M.J."/>
            <person name="Jensen G.J."/>
        </authorList>
    </citation>
    <scope>NUCLEOTIDE SEQUENCE [LARGE SCALE GENOMIC DNA]</scope>
    <source>
        <strain evidence="15 16">ATCC 19624</strain>
    </source>
</reference>
<keyword evidence="6 11" id="KW-0812">Transmembrane</keyword>
<accession>F3KSG2</accession>
<feature type="region of interest" description="Disordered" evidence="12">
    <location>
        <begin position="864"/>
        <end position="893"/>
    </location>
</feature>
<dbReference type="Pfam" id="PF07238">
    <property type="entry name" value="PilZ"/>
    <property type="match status" value="1"/>
</dbReference>
<dbReference type="Pfam" id="PF00535">
    <property type="entry name" value="Glycos_transf_2"/>
    <property type="match status" value="1"/>
</dbReference>
<dbReference type="InterPro" id="IPR001173">
    <property type="entry name" value="Glyco_trans_2-like"/>
</dbReference>
<feature type="transmembrane region" description="Helical" evidence="11">
    <location>
        <begin position="237"/>
        <end position="259"/>
    </location>
</feature>
<dbReference type="InterPro" id="IPR009875">
    <property type="entry name" value="PilZ_domain"/>
</dbReference>
<dbReference type="UniPathway" id="UPA00694"/>
<evidence type="ECO:0000313" key="16">
    <source>
        <dbReference type="Proteomes" id="UP000016368"/>
    </source>
</evidence>
<dbReference type="GO" id="GO:0006011">
    <property type="term" value="P:UDP-alpha-D-glucose metabolic process"/>
    <property type="evidence" value="ECO:0007669"/>
    <property type="project" value="InterPro"/>
</dbReference>
<dbReference type="RefSeq" id="WP_006297426.1">
    <property type="nucleotide sequence ID" value="NZ_AEGR01000050.1"/>
</dbReference>
<comment type="caution">
    <text evidence="11">Lacks conserved residue(s) required for the propagation of feature annotation.</text>
</comment>
<evidence type="ECO:0000256" key="8">
    <source>
        <dbReference type="ARBA" id="ARBA00022989"/>
    </source>
</evidence>
<protein>
    <recommendedName>
        <fullName evidence="11">Cellulose synthase catalytic subunit [UDP-forming]</fullName>
        <ecNumber evidence="11">2.4.1.12</ecNumber>
    </recommendedName>
</protein>
<keyword evidence="5 11" id="KW-0808">Transferase</keyword>
<comment type="subcellular location">
    <subcellularLocation>
        <location evidence="1">Cell inner membrane</location>
        <topology evidence="1">Multi-pass membrane protein</topology>
    </subcellularLocation>
</comment>
<dbReference type="PRINTS" id="PR01439">
    <property type="entry name" value="CELLSNTHASEA"/>
</dbReference>
<dbReference type="InterPro" id="IPR003919">
    <property type="entry name" value="Cell_synth_A"/>
</dbReference>
<dbReference type="GO" id="GO:0030244">
    <property type="term" value="P:cellulose biosynthetic process"/>
    <property type="evidence" value="ECO:0007669"/>
    <property type="project" value="UniProtKB-KW"/>
</dbReference>
<feature type="domain" description="PilZ" evidence="14">
    <location>
        <begin position="701"/>
        <end position="797"/>
    </location>
</feature>
<evidence type="ECO:0000256" key="12">
    <source>
        <dbReference type="SAM" id="MobiDB-lite"/>
    </source>
</evidence>
<comment type="caution">
    <text evidence="15">The sequence shown here is derived from an EMBL/GenBank/DDBJ whole genome shotgun (WGS) entry which is preliminary data.</text>
</comment>
<keyword evidence="9 11" id="KW-0472">Membrane</keyword>
<dbReference type="PANTHER" id="PTHR43867:SF2">
    <property type="entry name" value="CELLULOSE SYNTHASE CATALYTIC SUBUNIT A [UDP-FORMING]"/>
    <property type="match status" value="1"/>
</dbReference>
<evidence type="ECO:0000256" key="1">
    <source>
        <dbReference type="ARBA" id="ARBA00004429"/>
    </source>
</evidence>
<sequence>MSAGRTHAGGFWGRLWRAGGVAPDLPWRDRLLSLVFRAPPWTTWSGWCSWCAMAFPHVNLRRPRWGDVLRVPLQLLWLALVRAMPRTGSPGRSRAWGQAWRALPSRVASAALGWVPRRMRRGWETWSHRVRPRSADWQRLQTRSEALAGHGLWDRPLLRYAAYGLAALLAFLCVTTPFNTVAQLVFITLLWAIAMLVRRVPGSVATLLLIVLSLTASTRYLWWRVTETLNWQESLDLIWGLLLLAAEVYTWIILLLGYVQSAWPLKRKPAPLPEDTRDWPTVDVFIPTYNEPLNVVMPTVHAALGLDWPRDKIKVWLLDDGRREAFRQFAEQSGVGYIVRPDNKHAKAGNLNHALTRTEGEYIAVFDCDHIPVRSFLQATMGWFLRDPKLALVQTPHHFFSPDPFERNLGLFRTMPNEGELFYGVIQDGNDLWNAAFFCGSCAVLKRAPLQEVGGIAVETVTEDAHTALKLQRLGYNTAYINVPQAAGLATESLSAHIGQRIRWARGMAQIFRIDNPFLGKGLNWMQRICYGNAMLHFLNGGPRLIFLTAPLAFLLFHAYVIYTPAIAVLLYVLPHMVHANITNSRIQGAHRHSFWAEVYETVLAWYIWRPTLAALIDPRQGQFNVTGKGGLVERNYFDWRISLPYLVIIGLNLLGLGFGIWRVFWGPVDEIPTTLLNLFWVGYNVLLLGAAVSVASETRQVRRTHRVDMRLPAALRRPDGQLLRCETEDFSEGGLSLTVPAKQGLPANASVQVSLWRGAEEFVFPAQVVGSSATRLRLRWALEGVEQRMALVQCTFGRADAWLTWSQGRRRDRPLAGLRQVLRTGVDGYQRIAEHALPFAAPFTQASRRWGARIASLLPRTPVSGRLPSSSPAQSVPQSVPQAGPRRPTEFA</sequence>
<evidence type="ECO:0000256" key="3">
    <source>
        <dbReference type="ARBA" id="ARBA00022519"/>
    </source>
</evidence>
<dbReference type="GO" id="GO:0016760">
    <property type="term" value="F:cellulose synthase (UDP-forming) activity"/>
    <property type="evidence" value="ECO:0007669"/>
    <property type="project" value="UniProtKB-EC"/>
</dbReference>
<feature type="domain" description="Glycosyltransferase 2-like" evidence="13">
    <location>
        <begin position="284"/>
        <end position="453"/>
    </location>
</feature>
<keyword evidence="16" id="KW-1185">Reference proteome</keyword>
<dbReference type="eggNOG" id="COG1215">
    <property type="taxonomic scope" value="Bacteria"/>
</dbReference>
<feature type="transmembrane region" description="Helical" evidence="11">
    <location>
        <begin position="644"/>
        <end position="666"/>
    </location>
</feature>
<dbReference type="InterPro" id="IPR029044">
    <property type="entry name" value="Nucleotide-diphossugar_trans"/>
</dbReference>
<keyword evidence="11" id="KW-0973">c-di-GMP</keyword>
<dbReference type="NCBIfam" id="TIGR03030">
    <property type="entry name" value="CelA"/>
    <property type="match status" value="1"/>
</dbReference>
<dbReference type="GO" id="GO:0005886">
    <property type="term" value="C:plasma membrane"/>
    <property type="evidence" value="ECO:0007669"/>
    <property type="project" value="UniProtKB-SubCell"/>
</dbReference>
<evidence type="ECO:0000256" key="10">
    <source>
        <dbReference type="ARBA" id="ARBA00048682"/>
    </source>
</evidence>
<dbReference type="Proteomes" id="UP000016368">
    <property type="component" value="Unassembled WGS sequence"/>
</dbReference>
<comment type="pathway">
    <text evidence="11">Glycan metabolism; bacterial cellulose biosynthesis.</text>
</comment>
<evidence type="ECO:0000259" key="14">
    <source>
        <dbReference type="Pfam" id="PF07238"/>
    </source>
</evidence>
<name>F3KSG2_9BURK</name>
<evidence type="ECO:0000256" key="7">
    <source>
        <dbReference type="ARBA" id="ARBA00022916"/>
    </source>
</evidence>
<evidence type="ECO:0000259" key="13">
    <source>
        <dbReference type="Pfam" id="PF00535"/>
    </source>
</evidence>
<comment type="function">
    <text evidence="11">Catalytic subunit of cellulose synthase. It polymerizes uridine 5'-diphosphate glucose to cellulose.</text>
</comment>
<dbReference type="FunFam" id="3.90.550.10:FF:000061">
    <property type="entry name" value="Cellulose synthase catalytic subunit [UDP-forming]"/>
    <property type="match status" value="1"/>
</dbReference>
<evidence type="ECO:0000256" key="9">
    <source>
        <dbReference type="ARBA" id="ARBA00023136"/>
    </source>
</evidence>
<dbReference type="STRING" id="887062.HGR_06956"/>
<dbReference type="CDD" id="cd06421">
    <property type="entry name" value="CESA_CelA_like"/>
    <property type="match status" value="1"/>
</dbReference>
<proteinExistence type="predicted"/>
<evidence type="ECO:0000256" key="4">
    <source>
        <dbReference type="ARBA" id="ARBA00022676"/>
    </source>
</evidence>
<dbReference type="InterPro" id="IPR050321">
    <property type="entry name" value="Glycosyltr_2/OpgH_subfam"/>
</dbReference>
<dbReference type="EC" id="2.4.1.12" evidence="11"/>
<keyword evidence="4 11" id="KW-0328">Glycosyltransferase</keyword>
<comment type="cofactor">
    <cofactor evidence="11">
        <name>Mg(2+)</name>
        <dbReference type="ChEBI" id="CHEBI:18420"/>
    </cofactor>
</comment>
<feature type="transmembrane region" description="Helical" evidence="11">
    <location>
        <begin position="204"/>
        <end position="222"/>
    </location>
</feature>
<dbReference type="Gene3D" id="2.40.10.220">
    <property type="entry name" value="predicted glycosyltransferase like domains"/>
    <property type="match status" value="1"/>
</dbReference>
<dbReference type="SUPFAM" id="SSF141371">
    <property type="entry name" value="PilZ domain-like"/>
    <property type="match status" value="1"/>
</dbReference>
<keyword evidence="7 11" id="KW-0135">Cellulose biosynthesis</keyword>
<evidence type="ECO:0000256" key="6">
    <source>
        <dbReference type="ARBA" id="ARBA00022692"/>
    </source>
</evidence>
<dbReference type="SUPFAM" id="SSF53448">
    <property type="entry name" value="Nucleotide-diphospho-sugar transferases"/>
    <property type="match status" value="1"/>
</dbReference>
<feature type="transmembrane region" description="Helical" evidence="11">
    <location>
        <begin position="545"/>
        <end position="573"/>
    </location>
</feature>
<feature type="compositionally biased region" description="Low complexity" evidence="12">
    <location>
        <begin position="869"/>
        <end position="884"/>
    </location>
</feature>
<keyword evidence="8 11" id="KW-1133">Transmembrane helix</keyword>
<organism evidence="15 16">
    <name type="scientific">Hylemonella gracilis ATCC 19624</name>
    <dbReference type="NCBI Taxonomy" id="887062"/>
    <lineage>
        <taxon>Bacteria</taxon>
        <taxon>Pseudomonadati</taxon>
        <taxon>Pseudomonadota</taxon>
        <taxon>Betaproteobacteria</taxon>
        <taxon>Burkholderiales</taxon>
        <taxon>Comamonadaceae</taxon>
        <taxon>Hylemonella</taxon>
    </lineage>
</organism>
<feature type="transmembrane region" description="Helical" evidence="11">
    <location>
        <begin position="678"/>
        <end position="697"/>
    </location>
</feature>
<evidence type="ECO:0000256" key="11">
    <source>
        <dbReference type="RuleBase" id="RU365020"/>
    </source>
</evidence>
<dbReference type="PANTHER" id="PTHR43867">
    <property type="entry name" value="CELLULOSE SYNTHASE CATALYTIC SUBUNIT A [UDP-FORMING]"/>
    <property type="match status" value="1"/>
</dbReference>
<evidence type="ECO:0000256" key="5">
    <source>
        <dbReference type="ARBA" id="ARBA00022679"/>
    </source>
</evidence>
<keyword evidence="2 11" id="KW-1003">Cell membrane</keyword>
<evidence type="ECO:0000313" key="15">
    <source>
        <dbReference type="EMBL" id="EGI77356.1"/>
    </source>
</evidence>
<dbReference type="GO" id="GO:0035438">
    <property type="term" value="F:cyclic-di-GMP binding"/>
    <property type="evidence" value="ECO:0007669"/>
    <property type="project" value="InterPro"/>
</dbReference>
<dbReference type="AlphaFoldDB" id="F3KSG2"/>
<keyword evidence="3 11" id="KW-0997">Cell inner membrane</keyword>
<comment type="catalytic activity">
    <reaction evidence="10 11">
        <text>[(1-&gt;4)-beta-D-glucosyl](n) + UDP-alpha-D-glucose = [(1-&gt;4)-beta-D-glucosyl](n+1) + UDP + H(+)</text>
        <dbReference type="Rhea" id="RHEA:19929"/>
        <dbReference type="Rhea" id="RHEA-COMP:10033"/>
        <dbReference type="Rhea" id="RHEA-COMP:10034"/>
        <dbReference type="ChEBI" id="CHEBI:15378"/>
        <dbReference type="ChEBI" id="CHEBI:18246"/>
        <dbReference type="ChEBI" id="CHEBI:58223"/>
        <dbReference type="ChEBI" id="CHEBI:58885"/>
        <dbReference type="EC" id="2.4.1.12"/>
    </reaction>
</comment>
<dbReference type="EMBL" id="AEGR01000050">
    <property type="protein sequence ID" value="EGI77356.1"/>
    <property type="molecule type" value="Genomic_DNA"/>
</dbReference>
<dbReference type="Gene3D" id="3.90.550.10">
    <property type="entry name" value="Spore Coat Polysaccharide Biosynthesis Protein SpsA, Chain A"/>
    <property type="match status" value="1"/>
</dbReference>
<evidence type="ECO:0000256" key="2">
    <source>
        <dbReference type="ARBA" id="ARBA00022475"/>
    </source>
</evidence>
<dbReference type="NCBIfam" id="NF008558">
    <property type="entry name" value="PRK11498.1"/>
    <property type="match status" value="1"/>
</dbReference>